<accession>A0A5B2TAL3</accession>
<gene>
    <name evidence="1" type="ORF">F0Q34_19350</name>
</gene>
<dbReference type="Proteomes" id="UP000322110">
    <property type="component" value="Unassembled WGS sequence"/>
</dbReference>
<dbReference type="EMBL" id="VUKA01000021">
    <property type="protein sequence ID" value="KAA2211562.1"/>
    <property type="molecule type" value="Genomic_DNA"/>
</dbReference>
<sequence>MLPRRHPRLSVRHHKIDLSGYFIASADLAEAARGLLLSFPAVYETGEILLEGVRGVRAGDIVFG</sequence>
<keyword evidence="2" id="KW-1185">Reference proteome</keyword>
<name>A0A5B2TAL3_9PROT</name>
<reference evidence="1 2" key="1">
    <citation type="journal article" date="2015" name="Int. J. Syst. Evol. Microbiol.">
        <title>Roseomonas oryzae sp. nov., isolated from paddy rhizosphere soil.</title>
        <authorList>
            <person name="Ramaprasad E.V."/>
            <person name="Sasikala Ch."/>
            <person name="Ramana Ch.V."/>
        </authorList>
    </citation>
    <scope>NUCLEOTIDE SEQUENCE [LARGE SCALE GENOMIC DNA]</scope>
    <source>
        <strain evidence="1 2">KCTC 42542</strain>
    </source>
</reference>
<comment type="caution">
    <text evidence="1">The sequence shown here is derived from an EMBL/GenBank/DDBJ whole genome shotgun (WGS) entry which is preliminary data.</text>
</comment>
<protein>
    <submittedName>
        <fullName evidence="1">Uncharacterized protein</fullName>
    </submittedName>
</protein>
<dbReference type="RefSeq" id="WP_149813950.1">
    <property type="nucleotide sequence ID" value="NZ_VUKA01000021.1"/>
</dbReference>
<proteinExistence type="predicted"/>
<evidence type="ECO:0000313" key="2">
    <source>
        <dbReference type="Proteomes" id="UP000322110"/>
    </source>
</evidence>
<evidence type="ECO:0000313" key="1">
    <source>
        <dbReference type="EMBL" id="KAA2211562.1"/>
    </source>
</evidence>
<organism evidence="1 2">
    <name type="scientific">Teichococcus oryzae</name>
    <dbReference type="NCBI Taxonomy" id="1608942"/>
    <lineage>
        <taxon>Bacteria</taxon>
        <taxon>Pseudomonadati</taxon>
        <taxon>Pseudomonadota</taxon>
        <taxon>Alphaproteobacteria</taxon>
        <taxon>Acetobacterales</taxon>
        <taxon>Roseomonadaceae</taxon>
        <taxon>Roseomonas</taxon>
    </lineage>
</organism>
<dbReference type="AlphaFoldDB" id="A0A5B2TAL3"/>